<dbReference type="EMBL" id="QMRA01000102">
    <property type="protein sequence ID" value="RLE52709.1"/>
    <property type="molecule type" value="Genomic_DNA"/>
</dbReference>
<keyword evidence="1" id="KW-1133">Transmembrane helix</keyword>
<organism evidence="3 4">
    <name type="scientific">Thermoproteota archaeon</name>
    <dbReference type="NCBI Taxonomy" id="2056631"/>
    <lineage>
        <taxon>Archaea</taxon>
        <taxon>Thermoproteota</taxon>
    </lineage>
</organism>
<feature type="transmembrane region" description="Helical" evidence="1">
    <location>
        <begin position="270"/>
        <end position="288"/>
    </location>
</feature>
<dbReference type="GO" id="GO:0022857">
    <property type="term" value="F:transmembrane transporter activity"/>
    <property type="evidence" value="ECO:0007669"/>
    <property type="project" value="InterPro"/>
</dbReference>
<feature type="transmembrane region" description="Helical" evidence="1">
    <location>
        <begin position="161"/>
        <end position="179"/>
    </location>
</feature>
<proteinExistence type="predicted"/>
<evidence type="ECO:0000256" key="1">
    <source>
        <dbReference type="SAM" id="Phobius"/>
    </source>
</evidence>
<dbReference type="AlphaFoldDB" id="A0A497F066"/>
<dbReference type="InterPro" id="IPR020846">
    <property type="entry name" value="MFS_dom"/>
</dbReference>
<feature type="transmembrane region" description="Helical" evidence="1">
    <location>
        <begin position="199"/>
        <end position="218"/>
    </location>
</feature>
<feature type="transmembrane region" description="Helical" evidence="1">
    <location>
        <begin position="238"/>
        <end position="258"/>
    </location>
</feature>
<evidence type="ECO:0000259" key="2">
    <source>
        <dbReference type="PROSITE" id="PS50850"/>
    </source>
</evidence>
<dbReference type="SUPFAM" id="SSF103473">
    <property type="entry name" value="MFS general substrate transporter"/>
    <property type="match status" value="1"/>
</dbReference>
<evidence type="ECO:0000313" key="4">
    <source>
        <dbReference type="Proteomes" id="UP000269499"/>
    </source>
</evidence>
<feature type="transmembrane region" description="Helical" evidence="1">
    <location>
        <begin position="132"/>
        <end position="155"/>
    </location>
</feature>
<dbReference type="Proteomes" id="UP000269499">
    <property type="component" value="Unassembled WGS sequence"/>
</dbReference>
<gene>
    <name evidence="3" type="ORF">DRJ26_04365</name>
</gene>
<dbReference type="InterPro" id="IPR052714">
    <property type="entry name" value="MFS_Exporter"/>
</dbReference>
<dbReference type="PANTHER" id="PTHR23531:SF1">
    <property type="entry name" value="QUINOLENE RESISTANCE PROTEIN NORA"/>
    <property type="match status" value="1"/>
</dbReference>
<dbReference type="InterPro" id="IPR036259">
    <property type="entry name" value="MFS_trans_sf"/>
</dbReference>
<feature type="transmembrane region" description="Helical" evidence="1">
    <location>
        <begin position="358"/>
        <end position="378"/>
    </location>
</feature>
<dbReference type="InterPro" id="IPR011701">
    <property type="entry name" value="MFS"/>
</dbReference>
<evidence type="ECO:0000313" key="3">
    <source>
        <dbReference type="EMBL" id="RLE52709.1"/>
    </source>
</evidence>
<feature type="transmembrane region" description="Helical" evidence="1">
    <location>
        <begin position="43"/>
        <end position="61"/>
    </location>
</feature>
<feature type="transmembrane region" description="Helical" evidence="1">
    <location>
        <begin position="102"/>
        <end position="120"/>
    </location>
</feature>
<feature type="transmembrane region" description="Helical" evidence="1">
    <location>
        <begin position="73"/>
        <end position="90"/>
    </location>
</feature>
<name>A0A497F066_9CREN</name>
<dbReference type="Gene3D" id="1.20.1250.20">
    <property type="entry name" value="MFS general substrate transporter like domains"/>
    <property type="match status" value="2"/>
</dbReference>
<dbReference type="PROSITE" id="PS50850">
    <property type="entry name" value="MFS"/>
    <property type="match status" value="1"/>
</dbReference>
<protein>
    <recommendedName>
        <fullName evidence="2">Major facilitator superfamily (MFS) profile domain-containing protein</fullName>
    </recommendedName>
</protein>
<accession>A0A497F066</accession>
<sequence length="386" mass="41343">MRVSKAFIILSISGLLAILSSTMSKSPTLPLFAKHLGISKGELGFIAAASTVTGIIVNVTAGTLSDIYGRMRLLVASGFFFASSPFLYLLVTDAWQLALIRAYHGIATATFTPVAMALVADMYKSRRGEMMGLFSSATMIGRLLAPSIAGLIISLASFNEAYIACGLFGVASFIALFNIPTFDFEKKYDRALTRKVSKAIFSSELIAASSIMAVTYFAMQSLETFLPLYMEDREIEPWLIGITFTIQLLIITILKPYAGKLSDRVGRIKTITAGLIISSAGIIGISFSSNYATLMLSIAVFSVGVAFSTASTPPLISELVSEEERGVAIGAMETIKDIGQASGPIITGIILTYMKFEIALAIITALLIAVIPIIYVKIKASNKVLN</sequence>
<keyword evidence="1" id="KW-0472">Membrane</keyword>
<comment type="caution">
    <text evidence="3">The sequence shown here is derived from an EMBL/GenBank/DDBJ whole genome shotgun (WGS) entry which is preliminary data.</text>
</comment>
<dbReference type="CDD" id="cd17325">
    <property type="entry name" value="MFS_MdtG_SLC18_like"/>
    <property type="match status" value="1"/>
</dbReference>
<dbReference type="Pfam" id="PF07690">
    <property type="entry name" value="MFS_1"/>
    <property type="match status" value="1"/>
</dbReference>
<keyword evidence="1" id="KW-0812">Transmembrane</keyword>
<dbReference type="PANTHER" id="PTHR23531">
    <property type="entry name" value="QUINOLENE RESISTANCE PROTEIN NORA"/>
    <property type="match status" value="1"/>
</dbReference>
<feature type="domain" description="Major facilitator superfamily (MFS) profile" evidence="2">
    <location>
        <begin position="6"/>
        <end position="382"/>
    </location>
</feature>
<reference evidence="3 4" key="1">
    <citation type="submission" date="2018-06" db="EMBL/GenBank/DDBJ databases">
        <title>Extensive metabolic versatility and redundancy in microbially diverse, dynamic hydrothermal sediments.</title>
        <authorList>
            <person name="Dombrowski N."/>
            <person name="Teske A."/>
            <person name="Baker B.J."/>
        </authorList>
    </citation>
    <scope>NUCLEOTIDE SEQUENCE [LARGE SCALE GENOMIC DNA]</scope>
    <source>
        <strain evidence="3">B20_G2</strain>
    </source>
</reference>